<dbReference type="InterPro" id="IPR002201">
    <property type="entry name" value="Glyco_trans_9"/>
</dbReference>
<proteinExistence type="predicted"/>
<organism evidence="3">
    <name type="scientific">mine drainage metagenome</name>
    <dbReference type="NCBI Taxonomy" id="410659"/>
    <lineage>
        <taxon>unclassified sequences</taxon>
        <taxon>metagenomes</taxon>
        <taxon>ecological metagenomes</taxon>
    </lineage>
</organism>
<dbReference type="GO" id="GO:0005829">
    <property type="term" value="C:cytosol"/>
    <property type="evidence" value="ECO:0007669"/>
    <property type="project" value="TreeGrafter"/>
</dbReference>
<accession>A0A1J5S3J1</accession>
<evidence type="ECO:0000313" key="3">
    <source>
        <dbReference type="EMBL" id="OIR02823.1"/>
    </source>
</evidence>
<dbReference type="EMBL" id="MLJW01000071">
    <property type="protein sequence ID" value="OIR02823.1"/>
    <property type="molecule type" value="Genomic_DNA"/>
</dbReference>
<dbReference type="CDD" id="cd03789">
    <property type="entry name" value="GT9_LPS_heptosyltransferase"/>
    <property type="match status" value="1"/>
</dbReference>
<reference evidence="3" key="1">
    <citation type="submission" date="2016-10" db="EMBL/GenBank/DDBJ databases">
        <title>Sequence of Gallionella enrichment culture.</title>
        <authorList>
            <person name="Poehlein A."/>
            <person name="Muehling M."/>
            <person name="Daniel R."/>
        </authorList>
    </citation>
    <scope>NUCLEOTIDE SEQUENCE</scope>
</reference>
<name>A0A1J5S3J1_9ZZZZ</name>
<comment type="caution">
    <text evidence="3">The sequence shown here is derived from an EMBL/GenBank/DDBJ whole genome shotgun (WGS) entry which is preliminary data.</text>
</comment>
<dbReference type="InterPro" id="IPR051199">
    <property type="entry name" value="LPS_LOS_Heptosyltrfase"/>
</dbReference>
<dbReference type="SUPFAM" id="SSF53756">
    <property type="entry name" value="UDP-Glycosyltransferase/glycogen phosphorylase"/>
    <property type="match status" value="1"/>
</dbReference>
<keyword evidence="1" id="KW-0328">Glycosyltransferase</keyword>
<dbReference type="EC" id="2.-.-.-" evidence="3"/>
<protein>
    <submittedName>
        <fullName evidence="3">Lipopolysaccharide core heptosyltransferase RfaQ</fullName>
        <ecNumber evidence="3">2.-.-.-</ecNumber>
    </submittedName>
</protein>
<evidence type="ECO:0000256" key="1">
    <source>
        <dbReference type="ARBA" id="ARBA00022676"/>
    </source>
</evidence>
<sequence length="378" mass="42393">MGSTHNSAKLKLAAKFKQHPPRRILVIITRRIGDVLLTTPLIHTLKTAWPEAKLDVLVLSGTRDILSNHPDIHQTISRPNNTSKLASLKWMLALWRKYDLAISALPSDRATLYAWLAGKYRIGMIEDAPKQGWKKYLLHDWVAFDNINTHTVNMALQLASHLGLALQYEFNMRWTAHDSNLVDELFASHSIQPNQPYAVLHVYPKFSYKMWHPSGWKALVDWLQQQNIQVVLTGSSDPSEMHYIQQLLESLPPSTVNLAGELNFAQMTYLLKKAALYVGPDTVATHLAAAMGTPTLALFGPSNPVKWGPWPQNHRSECSPWQMTAPSQKVGNVLLLQGLGDCVPCHLEGCERHTNSRSRCLDELPASRVITAINSLLS</sequence>
<dbReference type="Gene3D" id="3.40.50.2000">
    <property type="entry name" value="Glycogen Phosphorylase B"/>
    <property type="match status" value="2"/>
</dbReference>
<dbReference type="AlphaFoldDB" id="A0A1J5S3J1"/>
<evidence type="ECO:0000256" key="2">
    <source>
        <dbReference type="ARBA" id="ARBA00022679"/>
    </source>
</evidence>
<dbReference type="PANTHER" id="PTHR30160:SF1">
    <property type="entry name" value="LIPOPOLYSACCHARIDE 1,2-N-ACETYLGLUCOSAMINETRANSFERASE-RELATED"/>
    <property type="match status" value="1"/>
</dbReference>
<dbReference type="GO" id="GO:0009244">
    <property type="term" value="P:lipopolysaccharide core region biosynthetic process"/>
    <property type="evidence" value="ECO:0007669"/>
    <property type="project" value="TreeGrafter"/>
</dbReference>
<dbReference type="PANTHER" id="PTHR30160">
    <property type="entry name" value="TETRAACYLDISACCHARIDE 4'-KINASE-RELATED"/>
    <property type="match status" value="1"/>
</dbReference>
<keyword evidence="2 3" id="KW-0808">Transferase</keyword>
<gene>
    <name evidence="3" type="primary">rfaQ_5</name>
    <name evidence="3" type="ORF">GALL_150310</name>
</gene>
<dbReference type="GO" id="GO:0008713">
    <property type="term" value="F:ADP-heptose-lipopolysaccharide heptosyltransferase activity"/>
    <property type="evidence" value="ECO:0007669"/>
    <property type="project" value="TreeGrafter"/>
</dbReference>
<dbReference type="Pfam" id="PF01075">
    <property type="entry name" value="Glyco_transf_9"/>
    <property type="match status" value="1"/>
</dbReference>